<evidence type="ECO:0000256" key="1">
    <source>
        <dbReference type="ARBA" id="ARBA00005564"/>
    </source>
</evidence>
<organism evidence="2 3">
    <name type="scientific">Microlunatus ginsengisoli</name>
    <dbReference type="NCBI Taxonomy" id="363863"/>
    <lineage>
        <taxon>Bacteria</taxon>
        <taxon>Bacillati</taxon>
        <taxon>Actinomycetota</taxon>
        <taxon>Actinomycetes</taxon>
        <taxon>Propionibacteriales</taxon>
        <taxon>Propionibacteriaceae</taxon>
        <taxon>Microlunatus</taxon>
    </lineage>
</organism>
<dbReference type="PANTHER" id="PTHR30344:SF1">
    <property type="entry name" value="6-PHOSPHOGLUCONOLACTONASE"/>
    <property type="match status" value="1"/>
</dbReference>
<dbReference type="InterPro" id="IPR011048">
    <property type="entry name" value="Haem_d1_sf"/>
</dbReference>
<sequence>MSVFDRLDRLVIGGYTAELDGDAPGLVVLSPPEPGAGPGARPDVTDVARIAAPSYVIAHPAEPWVFSAGETAPAAVHSFAVDDAGRLTALSALPTGGDFACHLALSTDAGHLLVSNYGSGSVSSFAIGDDGTLSGPLDVLRFTGTGPDPDRQEGPHAHQVLVTGRGPAGDELLVCDLGTDRIHRLGLDAAGRFHRAGGPIELPAGTGPRHAVIVADLLLVACELSSELWVGRRTGDGWEQVQLVATTASTSNPRQPSGIVTDGRTVAVATRGPDTITTFAIGPDGVRRLAEVPSGGAWPRAIELRDRQLWVANQNDGNVTVLDFAEPADPRPLATFAAASATCVLLLPADPT</sequence>
<dbReference type="Pfam" id="PF10282">
    <property type="entry name" value="Lactonase"/>
    <property type="match status" value="1"/>
</dbReference>
<comment type="similarity">
    <text evidence="1">Belongs to the cycloisomerase 2 family.</text>
</comment>
<dbReference type="Gene3D" id="2.130.10.10">
    <property type="entry name" value="YVTN repeat-like/Quinoprotein amine dehydrogenase"/>
    <property type="match status" value="1"/>
</dbReference>
<proteinExistence type="inferred from homology"/>
<dbReference type="PANTHER" id="PTHR30344">
    <property type="entry name" value="6-PHOSPHOGLUCONOLACTONASE-RELATED"/>
    <property type="match status" value="1"/>
</dbReference>
<dbReference type="InterPro" id="IPR050282">
    <property type="entry name" value="Cycloisomerase_2"/>
</dbReference>
<dbReference type="Proteomes" id="UP001501490">
    <property type="component" value="Unassembled WGS sequence"/>
</dbReference>
<evidence type="ECO:0000313" key="2">
    <source>
        <dbReference type="EMBL" id="GAA3626497.1"/>
    </source>
</evidence>
<evidence type="ECO:0000313" key="3">
    <source>
        <dbReference type="Proteomes" id="UP001501490"/>
    </source>
</evidence>
<dbReference type="EMBL" id="BAABAB010000022">
    <property type="protein sequence ID" value="GAA3626497.1"/>
    <property type="molecule type" value="Genomic_DNA"/>
</dbReference>
<comment type="caution">
    <text evidence="2">The sequence shown here is derived from an EMBL/GenBank/DDBJ whole genome shotgun (WGS) entry which is preliminary data.</text>
</comment>
<gene>
    <name evidence="2" type="ORF">GCM10022236_30950</name>
</gene>
<dbReference type="RefSeq" id="WP_344806125.1">
    <property type="nucleotide sequence ID" value="NZ_BAABAB010000022.1"/>
</dbReference>
<dbReference type="SUPFAM" id="SSF51004">
    <property type="entry name" value="C-terminal (heme d1) domain of cytochrome cd1-nitrite reductase"/>
    <property type="match status" value="1"/>
</dbReference>
<dbReference type="InterPro" id="IPR019405">
    <property type="entry name" value="Lactonase_7-beta_prop"/>
</dbReference>
<accession>A0ABP7A7P5</accession>
<protein>
    <submittedName>
        <fullName evidence="2">Lactonase family protein</fullName>
    </submittedName>
</protein>
<dbReference type="InterPro" id="IPR015943">
    <property type="entry name" value="WD40/YVTN_repeat-like_dom_sf"/>
</dbReference>
<name>A0ABP7A7P5_9ACTN</name>
<reference evidence="3" key="1">
    <citation type="journal article" date="2019" name="Int. J. Syst. Evol. Microbiol.">
        <title>The Global Catalogue of Microorganisms (GCM) 10K type strain sequencing project: providing services to taxonomists for standard genome sequencing and annotation.</title>
        <authorList>
            <consortium name="The Broad Institute Genomics Platform"/>
            <consortium name="The Broad Institute Genome Sequencing Center for Infectious Disease"/>
            <person name="Wu L."/>
            <person name="Ma J."/>
        </authorList>
    </citation>
    <scope>NUCLEOTIDE SEQUENCE [LARGE SCALE GENOMIC DNA]</scope>
    <source>
        <strain evidence="3">JCM 16929</strain>
    </source>
</reference>
<keyword evidence="3" id="KW-1185">Reference proteome</keyword>